<dbReference type="Proteomes" id="UP000005238">
    <property type="component" value="Unassembled WGS sequence"/>
</dbReference>
<evidence type="ECO:0000256" key="3">
    <source>
        <dbReference type="ARBA" id="ARBA00005169"/>
    </source>
</evidence>
<dbReference type="EnsemblProtists" id="Phyra75777">
    <property type="protein sequence ID" value="Phyra75777"/>
    <property type="gene ID" value="Phyra75777"/>
</dbReference>
<dbReference type="AlphaFoldDB" id="H3GIA7"/>
<feature type="compositionally biased region" description="Low complexity" evidence="11">
    <location>
        <begin position="492"/>
        <end position="508"/>
    </location>
</feature>
<comment type="catalytic activity">
    <reaction evidence="2">
        <text>1-(5-phospho-beta-D-ribosyl)-ATP + H2O = 1-(5-phospho-beta-D-ribosyl)-5'-AMP + diphosphate + H(+)</text>
        <dbReference type="Rhea" id="RHEA:22828"/>
        <dbReference type="ChEBI" id="CHEBI:15377"/>
        <dbReference type="ChEBI" id="CHEBI:15378"/>
        <dbReference type="ChEBI" id="CHEBI:33019"/>
        <dbReference type="ChEBI" id="CHEBI:59457"/>
        <dbReference type="ChEBI" id="CHEBI:73183"/>
        <dbReference type="EC" id="3.6.1.31"/>
    </reaction>
</comment>
<dbReference type="Gene3D" id="3.10.20.810">
    <property type="entry name" value="Phosphoribosyl-AMP cyclohydrolase"/>
    <property type="match status" value="1"/>
</dbReference>
<dbReference type="PANTHER" id="PTHR42945">
    <property type="entry name" value="HISTIDINE BIOSYNTHESIS BIFUNCTIONAL PROTEIN"/>
    <property type="match status" value="1"/>
</dbReference>
<dbReference type="InterPro" id="IPR008179">
    <property type="entry name" value="HisE"/>
</dbReference>
<dbReference type="SUPFAM" id="SSF141734">
    <property type="entry name" value="HisI-like"/>
    <property type="match status" value="1"/>
</dbReference>
<comment type="pathway">
    <text evidence="3">Amino-acid biosynthesis; L-histidine biosynthesis; L-histidine from 5-phospho-alpha-D-ribose 1-diphosphate: step 3/9.</text>
</comment>
<keyword evidence="5" id="KW-0028">Amino-acid biosynthesis</keyword>
<dbReference type="InterPro" id="IPR038019">
    <property type="entry name" value="PRib_AMP_CycHydrolase_sf"/>
</dbReference>
<dbReference type="GO" id="GO:0000105">
    <property type="term" value="P:L-histidine biosynthetic process"/>
    <property type="evidence" value="ECO:0007669"/>
    <property type="project" value="UniProtKB-UniPathway"/>
</dbReference>
<organism evidence="13 14">
    <name type="scientific">Phytophthora ramorum</name>
    <name type="common">Sudden oak death agent</name>
    <dbReference type="NCBI Taxonomy" id="164328"/>
    <lineage>
        <taxon>Eukaryota</taxon>
        <taxon>Sar</taxon>
        <taxon>Stramenopiles</taxon>
        <taxon>Oomycota</taxon>
        <taxon>Peronosporomycetes</taxon>
        <taxon>Peronosporales</taxon>
        <taxon>Peronosporaceae</taxon>
        <taxon>Phytophthora</taxon>
    </lineage>
</organism>
<evidence type="ECO:0000256" key="10">
    <source>
        <dbReference type="ARBA" id="ARBA00023268"/>
    </source>
</evidence>
<dbReference type="VEuPathDB" id="FungiDB:KRP22_6791"/>
<dbReference type="InterPro" id="IPR021130">
    <property type="entry name" value="PRib-ATP_PPHydrolase-like"/>
</dbReference>
<evidence type="ECO:0000256" key="1">
    <source>
        <dbReference type="ARBA" id="ARBA00000024"/>
    </source>
</evidence>
<accession>H3GIA7</accession>
<dbReference type="GO" id="GO:0005524">
    <property type="term" value="F:ATP binding"/>
    <property type="evidence" value="ECO:0007669"/>
    <property type="project" value="UniProtKB-KW"/>
</dbReference>
<evidence type="ECO:0000256" key="4">
    <source>
        <dbReference type="ARBA" id="ARBA00005204"/>
    </source>
</evidence>
<keyword evidence="8" id="KW-0067">ATP-binding</keyword>
<dbReference type="Gene3D" id="1.10.287.1080">
    <property type="entry name" value="MazG-like"/>
    <property type="match status" value="1"/>
</dbReference>
<dbReference type="STRING" id="164328.H3GIA7"/>
<comment type="pathway">
    <text evidence="4">Amino-acid biosynthesis; L-histidine biosynthesis; L-histidine from 5-phospho-alpha-D-ribose 1-diphosphate: step 2/9.</text>
</comment>
<dbReference type="GO" id="GO:0004636">
    <property type="term" value="F:phosphoribosyl-ATP diphosphatase activity"/>
    <property type="evidence" value="ECO:0007669"/>
    <property type="project" value="UniProtKB-EC"/>
</dbReference>
<evidence type="ECO:0000259" key="12">
    <source>
        <dbReference type="Pfam" id="PF01502"/>
    </source>
</evidence>
<reference evidence="13" key="2">
    <citation type="submission" date="2015-06" db="UniProtKB">
        <authorList>
            <consortium name="EnsemblProtists"/>
        </authorList>
    </citation>
    <scope>IDENTIFICATION</scope>
    <source>
        <strain evidence="13">Pr102</strain>
    </source>
</reference>
<feature type="domain" description="Phosphoribosyl-AMP cyclohydrolase" evidence="12">
    <location>
        <begin position="273"/>
        <end position="345"/>
    </location>
</feature>
<keyword evidence="9" id="KW-0368">Histidine biosynthesis</keyword>
<dbReference type="FunFam" id="3.10.20.810:FF:000002">
    <property type="entry name" value="Histidine biosynthesis trifunctional protein"/>
    <property type="match status" value="1"/>
</dbReference>
<dbReference type="Pfam" id="PF01503">
    <property type="entry name" value="PRA-PH"/>
    <property type="match status" value="1"/>
</dbReference>
<dbReference type="InterPro" id="IPR002496">
    <property type="entry name" value="PRib_AMP_CycHydrolase_dom"/>
</dbReference>
<evidence type="ECO:0000256" key="7">
    <source>
        <dbReference type="ARBA" id="ARBA00022801"/>
    </source>
</evidence>
<protein>
    <recommendedName>
        <fullName evidence="12">Phosphoribosyl-AMP cyclohydrolase domain-containing protein</fullName>
    </recommendedName>
</protein>
<evidence type="ECO:0000313" key="13">
    <source>
        <dbReference type="EnsemblProtists" id="Phyra75777"/>
    </source>
</evidence>
<dbReference type="UniPathway" id="UPA00031">
    <property type="reaction ID" value="UER00007"/>
</dbReference>
<dbReference type="PANTHER" id="PTHR42945:SF1">
    <property type="entry name" value="HISTIDINE BIOSYNTHESIS BIFUNCTIONAL PROTEIN HIS7"/>
    <property type="match status" value="1"/>
</dbReference>
<keyword evidence="14" id="KW-1185">Reference proteome</keyword>
<evidence type="ECO:0000256" key="2">
    <source>
        <dbReference type="ARBA" id="ARBA00001460"/>
    </source>
</evidence>
<dbReference type="InParanoid" id="H3GIA7"/>
<dbReference type="Pfam" id="PF01502">
    <property type="entry name" value="PRA-CH"/>
    <property type="match status" value="1"/>
</dbReference>
<keyword evidence="10" id="KW-0511">Multifunctional enzyme</keyword>
<sequence length="508" mass="54282">MLIPEFSSLSAATTDAQCALLRRLSTLGLVYAKLPDGQLRDLAPLVPAFNTEPREVSLKASLMDARTLLGPFSAEMLDPLATWLDQGVDKVLVDAASSEDEELERVAVAVSELPAARVVLRIPVPLLHAREVTELSEKLVRLEGTASGVVLVIDSVTLTQENGFEALFTGLQVLRKSVDDTFLFAVEMSAGSAVGGSAVLALARIQELHHKNIHVVTSGYCDGEGEERIDMVTGDGEAVVDAALAFVQCLRTDRPDGLFTTVVADEAGVALGLVYSSAESILAAVSSGRGVYYSRSRGGLWKKGESSGNAQKLLQIDMDCDSDALRFTVNQTGAGFCHLNTRTCWGRDGGLRALESMLFSRHAHAPVGSYTKRLFDDSELLRNKLVEEAQELAEAESIPDVAGEAADVMYFAMVRCVAAGCKLSDVEVRLLTYSNIPVVLYTMLLALTLSGGLDPLQKMLDKRALKVKRRPGNSKAYRISAANKILNTKGMSSGSGSAASASAVSEHS</sequence>
<dbReference type="VEuPathDB" id="FungiDB:KRP23_10273"/>
<dbReference type="GO" id="GO:0004635">
    <property type="term" value="F:phosphoribosyl-AMP cyclohydrolase activity"/>
    <property type="evidence" value="ECO:0007669"/>
    <property type="project" value="UniProtKB-EC"/>
</dbReference>
<feature type="region of interest" description="Disordered" evidence="11">
    <location>
        <begin position="489"/>
        <end position="508"/>
    </location>
</feature>
<evidence type="ECO:0000256" key="11">
    <source>
        <dbReference type="SAM" id="MobiDB-lite"/>
    </source>
</evidence>
<dbReference type="HOGENOM" id="CLU_041225_0_0_1"/>
<proteinExistence type="predicted"/>
<evidence type="ECO:0000256" key="6">
    <source>
        <dbReference type="ARBA" id="ARBA00022741"/>
    </source>
</evidence>
<evidence type="ECO:0000256" key="5">
    <source>
        <dbReference type="ARBA" id="ARBA00022605"/>
    </source>
</evidence>
<dbReference type="NCBIfam" id="TIGR03188">
    <property type="entry name" value="histidine_hisI"/>
    <property type="match status" value="1"/>
</dbReference>
<evidence type="ECO:0000256" key="9">
    <source>
        <dbReference type="ARBA" id="ARBA00023102"/>
    </source>
</evidence>
<keyword evidence="7" id="KW-0378">Hydrolase</keyword>
<dbReference type="SUPFAM" id="SSF101386">
    <property type="entry name" value="all-alpha NTP pyrophosphatases"/>
    <property type="match status" value="1"/>
</dbReference>
<reference evidence="14" key="1">
    <citation type="journal article" date="2006" name="Science">
        <title>Phytophthora genome sequences uncover evolutionary origins and mechanisms of pathogenesis.</title>
        <authorList>
            <person name="Tyler B.M."/>
            <person name="Tripathy S."/>
            <person name="Zhang X."/>
            <person name="Dehal P."/>
            <person name="Jiang R.H."/>
            <person name="Aerts A."/>
            <person name="Arredondo F.D."/>
            <person name="Baxter L."/>
            <person name="Bensasson D."/>
            <person name="Beynon J.L."/>
            <person name="Chapman J."/>
            <person name="Damasceno C.M."/>
            <person name="Dorrance A.E."/>
            <person name="Dou D."/>
            <person name="Dickerman A.W."/>
            <person name="Dubchak I.L."/>
            <person name="Garbelotto M."/>
            <person name="Gijzen M."/>
            <person name="Gordon S.G."/>
            <person name="Govers F."/>
            <person name="Grunwald N.J."/>
            <person name="Huang W."/>
            <person name="Ivors K.L."/>
            <person name="Jones R.W."/>
            <person name="Kamoun S."/>
            <person name="Krampis K."/>
            <person name="Lamour K.H."/>
            <person name="Lee M.K."/>
            <person name="McDonald W.H."/>
            <person name="Medina M."/>
            <person name="Meijer H.J."/>
            <person name="Nordberg E.K."/>
            <person name="Maclean D.J."/>
            <person name="Ospina-Giraldo M.D."/>
            <person name="Morris P.F."/>
            <person name="Phuntumart V."/>
            <person name="Putnam N.H."/>
            <person name="Rash S."/>
            <person name="Rose J.K."/>
            <person name="Sakihama Y."/>
            <person name="Salamov A.A."/>
            <person name="Savidor A."/>
            <person name="Scheuring C.F."/>
            <person name="Smith B.M."/>
            <person name="Sobral B.W."/>
            <person name="Terry A."/>
            <person name="Torto-Alalibo T.A."/>
            <person name="Win J."/>
            <person name="Xu Z."/>
            <person name="Zhang H."/>
            <person name="Grigoriev I.V."/>
            <person name="Rokhsar D.S."/>
            <person name="Boore J.L."/>
        </authorList>
    </citation>
    <scope>NUCLEOTIDE SEQUENCE [LARGE SCALE GENOMIC DNA]</scope>
    <source>
        <strain evidence="14">Pr102</strain>
    </source>
</reference>
<evidence type="ECO:0000313" key="14">
    <source>
        <dbReference type="Proteomes" id="UP000005238"/>
    </source>
</evidence>
<dbReference type="eggNOG" id="KOG4311">
    <property type="taxonomic scope" value="Eukaryota"/>
</dbReference>
<comment type="catalytic activity">
    <reaction evidence="1">
        <text>1-(5-phospho-beta-D-ribosyl)-5'-AMP + H2O = 1-(5-phospho-beta-D-ribosyl)-5-[(5-phospho-beta-D-ribosylamino)methylideneamino]imidazole-4-carboxamide</text>
        <dbReference type="Rhea" id="RHEA:20049"/>
        <dbReference type="ChEBI" id="CHEBI:15377"/>
        <dbReference type="ChEBI" id="CHEBI:58435"/>
        <dbReference type="ChEBI" id="CHEBI:59457"/>
        <dbReference type="EC" id="3.5.4.19"/>
    </reaction>
</comment>
<keyword evidence="6" id="KW-0547">Nucleotide-binding</keyword>
<name>H3GIA7_PHYRM</name>
<dbReference type="EMBL" id="DS566011">
    <property type="status" value="NOT_ANNOTATED_CDS"/>
    <property type="molecule type" value="Genomic_DNA"/>
</dbReference>
<evidence type="ECO:0000256" key="8">
    <source>
        <dbReference type="ARBA" id="ARBA00022840"/>
    </source>
</evidence>
<dbReference type="OMA" id="LNTKGMQ"/>